<protein>
    <submittedName>
        <fullName evidence="1">Uncharacterized protein</fullName>
    </submittedName>
</protein>
<evidence type="ECO:0000313" key="2">
    <source>
        <dbReference type="Proteomes" id="UP001152562"/>
    </source>
</evidence>
<gene>
    <name evidence="1" type="ORF">PIBRA_LOCUS14410</name>
</gene>
<accession>A0A9P0XLP2</accession>
<dbReference type="EMBL" id="CALOZG010000087">
    <property type="protein sequence ID" value="CAH4038928.1"/>
    <property type="molecule type" value="Genomic_DNA"/>
</dbReference>
<reference evidence="1" key="1">
    <citation type="submission" date="2022-05" db="EMBL/GenBank/DDBJ databases">
        <authorList>
            <person name="Okamura Y."/>
        </authorList>
    </citation>
    <scope>NUCLEOTIDE SEQUENCE</scope>
</reference>
<organism evidence="1 2">
    <name type="scientific">Pieris brassicae</name>
    <name type="common">White butterfly</name>
    <name type="synonym">Large white butterfly</name>
    <dbReference type="NCBI Taxonomy" id="7116"/>
    <lineage>
        <taxon>Eukaryota</taxon>
        <taxon>Metazoa</taxon>
        <taxon>Ecdysozoa</taxon>
        <taxon>Arthropoda</taxon>
        <taxon>Hexapoda</taxon>
        <taxon>Insecta</taxon>
        <taxon>Pterygota</taxon>
        <taxon>Neoptera</taxon>
        <taxon>Endopterygota</taxon>
        <taxon>Lepidoptera</taxon>
        <taxon>Glossata</taxon>
        <taxon>Ditrysia</taxon>
        <taxon>Papilionoidea</taxon>
        <taxon>Pieridae</taxon>
        <taxon>Pierinae</taxon>
        <taxon>Pieris</taxon>
    </lineage>
</organism>
<sequence length="171" mass="19762">MKSFKEKPGEDACNPLYWYPRNIPEYCQYRAPNKPDIKLPIHVPLPVPLPLVPPLPAPLPIPPLPYGVPIVPSNPMIPIVPNLYYPPIPSHSVPFYQQPQAAMVPGISGIVSRDGGINILPFSDAYADMLEKHKNKMIRRKLERLLDKYDEYPNRGTYRRLKRYRQELYYD</sequence>
<dbReference type="Proteomes" id="UP001152562">
    <property type="component" value="Unassembled WGS sequence"/>
</dbReference>
<evidence type="ECO:0000313" key="1">
    <source>
        <dbReference type="EMBL" id="CAH4038928.1"/>
    </source>
</evidence>
<proteinExistence type="predicted"/>
<name>A0A9P0XLP2_PIEBR</name>
<keyword evidence="2" id="KW-1185">Reference proteome</keyword>
<comment type="caution">
    <text evidence="1">The sequence shown here is derived from an EMBL/GenBank/DDBJ whole genome shotgun (WGS) entry which is preliminary data.</text>
</comment>
<dbReference type="AlphaFoldDB" id="A0A9P0XLP2"/>